<keyword evidence="1" id="KW-0648">Protein biosynthesis</keyword>
<gene>
    <name evidence="1" type="primary">infC</name>
    <name evidence="1" type="ORF">trycra_27</name>
</gene>
<accession>A0ABX4MGS0</accession>
<reference evidence="1" key="1">
    <citation type="submission" date="2017-09" db="EMBL/GenBank/DDBJ databases">
        <authorList>
            <person name="Campbell M.A."/>
            <person name="Lukasik P."/>
            <person name="Simon C."/>
            <person name="McCutcheon J.P."/>
        </authorList>
    </citation>
    <scope>NUCLEOTIDE SEQUENCE [LARGE SCALE GENOMIC DNA]</scope>
    <source>
        <strain evidence="1">TRYCRA</strain>
    </source>
</reference>
<organism evidence="1 2">
    <name type="scientific">Candidatus Hodgkinia cicadicola</name>
    <dbReference type="NCBI Taxonomy" id="573658"/>
    <lineage>
        <taxon>Bacteria</taxon>
        <taxon>Pseudomonadati</taxon>
        <taxon>Pseudomonadota</taxon>
        <taxon>Alphaproteobacteria</taxon>
        <taxon>Hyphomicrobiales</taxon>
        <taxon>Candidatus Hodgkinia</taxon>
    </lineage>
</organism>
<name>A0ABX4MGS0_9HYPH</name>
<evidence type="ECO:0000313" key="2">
    <source>
        <dbReference type="Proteomes" id="UP000228979"/>
    </source>
</evidence>
<dbReference type="SUPFAM" id="SSF55200">
    <property type="entry name" value="Translation initiation factor IF3, C-terminal domain"/>
    <property type="match status" value="1"/>
</dbReference>
<protein>
    <submittedName>
        <fullName evidence="1">Translation initiation factor IF-3</fullName>
    </submittedName>
</protein>
<dbReference type="GO" id="GO:0003743">
    <property type="term" value="F:translation initiation factor activity"/>
    <property type="evidence" value="ECO:0007669"/>
    <property type="project" value="UniProtKB-KW"/>
</dbReference>
<dbReference type="InterPro" id="IPR036788">
    <property type="entry name" value="T_IF-3_C_sf"/>
</dbReference>
<sequence length="105" mass="12036">MPSLSMVQHVPMPLKIGSLIDIGKRKYLKKTSGLKMVNRMIKKHIDIKSNIGGNDLEVKLRTISWFYNNGSRTDVLVKHSRSTTSLEANASLTCFKQDWERYLQV</sequence>
<comment type="caution">
    <text evidence="1">The sequence shown here is derived from an EMBL/GenBank/DDBJ whole genome shotgun (WGS) entry which is preliminary data.</text>
</comment>
<keyword evidence="1" id="KW-0396">Initiation factor</keyword>
<dbReference type="EMBL" id="NXGP01000010">
    <property type="protein sequence ID" value="PIM95947.1"/>
    <property type="molecule type" value="Genomic_DNA"/>
</dbReference>
<dbReference type="Proteomes" id="UP000228979">
    <property type="component" value="Unassembled WGS sequence"/>
</dbReference>
<proteinExistence type="predicted"/>
<evidence type="ECO:0000313" key="1">
    <source>
        <dbReference type="EMBL" id="PIM95947.1"/>
    </source>
</evidence>
<keyword evidence="2" id="KW-1185">Reference proteome</keyword>